<dbReference type="AlphaFoldDB" id="A0A233V291"/>
<dbReference type="Pfam" id="PF07687">
    <property type="entry name" value="M20_dimer"/>
    <property type="match status" value="1"/>
</dbReference>
<evidence type="ECO:0000256" key="2">
    <source>
        <dbReference type="ARBA" id="ARBA00001947"/>
    </source>
</evidence>
<dbReference type="GO" id="GO:0005829">
    <property type="term" value="C:cytosol"/>
    <property type="evidence" value="ECO:0007669"/>
    <property type="project" value="TreeGrafter"/>
</dbReference>
<evidence type="ECO:0000256" key="7">
    <source>
        <dbReference type="ARBA" id="ARBA00023049"/>
    </source>
</evidence>
<dbReference type="FunFam" id="3.40.630.10:FF:000015">
    <property type="entry name" value="Aminoacyl-histidine dipeptidase PepD"/>
    <property type="match status" value="1"/>
</dbReference>
<keyword evidence="4" id="KW-0479">Metal-binding</keyword>
<gene>
    <name evidence="19" type="ORF">B9N49_08785</name>
    <name evidence="20" type="ORF">CJ208_04510</name>
</gene>
<dbReference type="FunFam" id="3.40.630.10:FF:000018">
    <property type="entry name" value="Aminoacyl-histidine dipeptidase PepD"/>
    <property type="match status" value="1"/>
</dbReference>
<evidence type="ECO:0000256" key="14">
    <source>
        <dbReference type="ARBA" id="ARBA00075285"/>
    </source>
</evidence>
<comment type="cofactor">
    <cofactor evidence="1">
        <name>Co(2+)</name>
        <dbReference type="ChEBI" id="CHEBI:48828"/>
    </cofactor>
</comment>
<evidence type="ECO:0000256" key="9">
    <source>
        <dbReference type="ARBA" id="ARBA00036421"/>
    </source>
</evidence>
<comment type="cofactor">
    <cofactor evidence="2">
        <name>Zn(2+)</name>
        <dbReference type="ChEBI" id="CHEBI:29105"/>
    </cofactor>
</comment>
<reference evidence="21" key="2">
    <citation type="submission" date="2017-04" db="EMBL/GenBank/DDBJ databases">
        <title>Finegoldia magna isolated from orthopedic joint implant-associated infections.</title>
        <authorList>
            <person name="Bjorklund S."/>
            <person name="Bruggemann H."/>
            <person name="Jensen A."/>
            <person name="Hellmark B."/>
            <person name="Soderquist B."/>
        </authorList>
    </citation>
    <scope>NUCLEOTIDE SEQUENCE [LARGE SCALE GENOMIC DNA]</scope>
    <source>
        <strain evidence="21">CCUG 54800</strain>
    </source>
</reference>
<dbReference type="GO" id="GO:0046872">
    <property type="term" value="F:metal ion binding"/>
    <property type="evidence" value="ECO:0007669"/>
    <property type="project" value="UniProtKB-KW"/>
</dbReference>
<dbReference type="GO" id="GO:0070573">
    <property type="term" value="F:metallodipeptidase activity"/>
    <property type="evidence" value="ECO:0007669"/>
    <property type="project" value="TreeGrafter"/>
</dbReference>
<dbReference type="EMBL" id="PNHD01000005">
    <property type="protein sequence ID" value="PMC60096.1"/>
    <property type="molecule type" value="Genomic_DNA"/>
</dbReference>
<evidence type="ECO:0000256" key="4">
    <source>
        <dbReference type="ARBA" id="ARBA00022723"/>
    </source>
</evidence>
<dbReference type="GO" id="GO:0006508">
    <property type="term" value="P:proteolysis"/>
    <property type="evidence" value="ECO:0007669"/>
    <property type="project" value="UniProtKB-KW"/>
</dbReference>
<organism evidence="19 21">
    <name type="scientific">Finegoldia magna</name>
    <name type="common">Peptostreptococcus magnus</name>
    <dbReference type="NCBI Taxonomy" id="1260"/>
    <lineage>
        <taxon>Bacteria</taxon>
        <taxon>Bacillati</taxon>
        <taxon>Bacillota</taxon>
        <taxon>Tissierellia</taxon>
        <taxon>Tissierellales</taxon>
        <taxon>Peptoniphilaceae</taxon>
        <taxon>Finegoldia</taxon>
    </lineage>
</organism>
<evidence type="ECO:0000256" key="1">
    <source>
        <dbReference type="ARBA" id="ARBA00001941"/>
    </source>
</evidence>
<evidence type="ECO:0000256" key="16">
    <source>
        <dbReference type="ARBA" id="ARBA00077688"/>
    </source>
</evidence>
<dbReference type="InterPro" id="IPR011650">
    <property type="entry name" value="Peptidase_M20_dimer"/>
</dbReference>
<evidence type="ECO:0000313" key="22">
    <source>
        <dbReference type="Proteomes" id="UP000235723"/>
    </source>
</evidence>
<dbReference type="InterPro" id="IPR002933">
    <property type="entry name" value="Peptidase_M20"/>
</dbReference>
<evidence type="ECO:0000256" key="5">
    <source>
        <dbReference type="ARBA" id="ARBA00022801"/>
    </source>
</evidence>
<evidence type="ECO:0000256" key="15">
    <source>
        <dbReference type="ARBA" id="ARBA00076004"/>
    </source>
</evidence>
<keyword evidence="8" id="KW-0170">Cobalt</keyword>
<dbReference type="PANTHER" id="PTHR43501:SF1">
    <property type="entry name" value="CYTOSOL NON-SPECIFIC DIPEPTIDASE"/>
    <property type="match status" value="1"/>
</dbReference>
<dbReference type="Pfam" id="PF01546">
    <property type="entry name" value="Peptidase_M20"/>
    <property type="match status" value="1"/>
</dbReference>
<sequence>MKNVVLENFRELSNVPRCSFDQKRINEYLVNKAKQLGLEYDVDDELNIVIRKPATEDKKGHPGVILQGHMDMVCEKEDDSDHDFTKDPIEFIEKDGKLTANKTTLGADNGIAVAMGIAILEDENLSHPDLELMITTNEEVGLIGANAVSEDFLKGKYLINVDSEEEGIMTCGCAGGNTLNSEFAIKREDFGKYFYRIAINGFRGGHSGQDINKNHLNAIESTVKILKELATRHNLRIVSLNGGTKHNAIPRNCELIIASEDEIKDDEINIDGFKQVEEKMEFKFEQVDGKTPMDAQSTERILNFLTTIPNGVLDMVKGNDDLVETSLNQSIATTEDDKFVFMVSIRSSVLDKIKEVEDLITNTTKSNSGIVKSEGFYEPWEYREDSELRDKCLKVYKEVTGKDMQVNVIHAGLECAVFSKKYPDMDMISIGPDMTGVHTPKETLDLKSTDRVYEFLKKLVESL</sequence>
<dbReference type="PRINTS" id="PR00934">
    <property type="entry name" value="XHISDIPTASE"/>
</dbReference>
<evidence type="ECO:0000256" key="10">
    <source>
        <dbReference type="ARBA" id="ARBA00038976"/>
    </source>
</evidence>
<dbReference type="InterPro" id="IPR001160">
    <property type="entry name" value="Peptidase_M20C"/>
</dbReference>
<keyword evidence="3" id="KW-0645">Protease</keyword>
<evidence type="ECO:0000313" key="21">
    <source>
        <dbReference type="Proteomes" id="UP000215413"/>
    </source>
</evidence>
<dbReference type="RefSeq" id="WP_094206385.1">
    <property type="nucleotide sequence ID" value="NZ_NDYC01000044.1"/>
</dbReference>
<dbReference type="EC" id="3.4.13.18" evidence="10"/>
<keyword evidence="5" id="KW-0378">Hydrolase</keyword>
<evidence type="ECO:0000313" key="19">
    <source>
        <dbReference type="EMBL" id="OXZ26491.1"/>
    </source>
</evidence>
<keyword evidence="6" id="KW-0862">Zinc</keyword>
<dbReference type="Proteomes" id="UP000235723">
    <property type="component" value="Unassembled WGS sequence"/>
</dbReference>
<evidence type="ECO:0000256" key="3">
    <source>
        <dbReference type="ARBA" id="ARBA00022670"/>
    </source>
</evidence>
<reference evidence="19" key="1">
    <citation type="journal article" date="2017" name="J. Clin. Microbiol.">
        <title>Finegoldia magna Isolated from Orthopedic Joint Implant-Associated Infections.</title>
        <authorList>
            <person name="Soderquist B."/>
            <person name="Bjorklund S."/>
            <person name="Hellmark B."/>
            <person name="Jensen A."/>
            <person name="Bruggemann H."/>
        </authorList>
    </citation>
    <scope>NUCLEOTIDE SEQUENCE</scope>
    <source>
        <strain evidence="19">CCUG 54800</strain>
    </source>
</reference>
<evidence type="ECO:0000256" key="12">
    <source>
        <dbReference type="ARBA" id="ARBA00061423"/>
    </source>
</evidence>
<name>A0A233V291_FINMA</name>
<dbReference type="Gene3D" id="3.40.630.10">
    <property type="entry name" value="Zn peptidases"/>
    <property type="match status" value="2"/>
</dbReference>
<comment type="similarity">
    <text evidence="12">Belongs to the peptidase M20C family.</text>
</comment>
<comment type="caution">
    <text evidence="19">The sequence shown here is derived from an EMBL/GenBank/DDBJ whole genome shotgun (WGS) entry which is preliminary data.</text>
</comment>
<evidence type="ECO:0000256" key="11">
    <source>
        <dbReference type="ARBA" id="ARBA00044252"/>
    </source>
</evidence>
<evidence type="ECO:0000256" key="8">
    <source>
        <dbReference type="ARBA" id="ARBA00023285"/>
    </source>
</evidence>
<evidence type="ECO:0000256" key="6">
    <source>
        <dbReference type="ARBA" id="ARBA00022833"/>
    </source>
</evidence>
<dbReference type="PANTHER" id="PTHR43501">
    <property type="entry name" value="CYTOSOL NON-SPECIFIC DIPEPTIDASE"/>
    <property type="match status" value="1"/>
</dbReference>
<dbReference type="PIRSF" id="PIRSF016599">
    <property type="entry name" value="Xaa-His_dipept"/>
    <property type="match status" value="1"/>
</dbReference>
<keyword evidence="7" id="KW-0482">Metalloprotease</keyword>
<protein>
    <recommendedName>
        <fullName evidence="13">Cytosol non-specific dipeptidase</fullName>
        <ecNumber evidence="10">3.4.13.18</ecNumber>
    </recommendedName>
    <alternativeName>
        <fullName evidence="16">Aminoacyl-histidine dipeptidase</fullName>
    </alternativeName>
    <alternativeName>
        <fullName evidence="15">Beta-alanyl-histidine dipeptidase</fullName>
    </alternativeName>
    <alternativeName>
        <fullName evidence="14">Carnosinase</fullName>
    </alternativeName>
    <alternativeName>
        <fullName evidence="11">Peptidase D</fullName>
    </alternativeName>
    <alternativeName>
        <fullName evidence="17">Xaa-His dipeptidase</fullName>
    </alternativeName>
</protein>
<dbReference type="NCBIfam" id="TIGR01893">
    <property type="entry name" value="aa-his-dipept"/>
    <property type="match status" value="1"/>
</dbReference>
<proteinExistence type="inferred from homology"/>
<dbReference type="Proteomes" id="UP000215413">
    <property type="component" value="Unassembled WGS sequence"/>
</dbReference>
<reference evidence="20 22" key="3">
    <citation type="submission" date="2017-09" db="EMBL/GenBank/DDBJ databases">
        <title>Bacterial strain isolated from the female urinary microbiota.</title>
        <authorList>
            <person name="Thomas-White K."/>
            <person name="Kumar N."/>
            <person name="Forster S."/>
            <person name="Putonti C."/>
            <person name="Lawley T."/>
            <person name="Wolfe A.J."/>
        </authorList>
    </citation>
    <scope>NUCLEOTIDE SEQUENCE [LARGE SCALE GENOMIC DNA]</scope>
    <source>
        <strain evidence="20 22">UMB0115</strain>
    </source>
</reference>
<dbReference type="SUPFAM" id="SSF53187">
    <property type="entry name" value="Zn-dependent exopeptidases"/>
    <property type="match status" value="1"/>
</dbReference>
<comment type="catalytic activity">
    <reaction evidence="9">
        <text>Hydrolysis of dipeptides, preferentially hydrophobic dipeptides including prolyl amino acids.</text>
        <dbReference type="EC" id="3.4.13.18"/>
    </reaction>
</comment>
<evidence type="ECO:0000313" key="20">
    <source>
        <dbReference type="EMBL" id="PMC60096.1"/>
    </source>
</evidence>
<accession>A0A233V291</accession>
<dbReference type="EMBL" id="NDYC01000044">
    <property type="protein sequence ID" value="OXZ26491.1"/>
    <property type="molecule type" value="Genomic_DNA"/>
</dbReference>
<evidence type="ECO:0000256" key="17">
    <source>
        <dbReference type="ARBA" id="ARBA00078074"/>
    </source>
</evidence>
<feature type="domain" description="Peptidase M20 dimerisation" evidence="18">
    <location>
        <begin position="198"/>
        <end position="260"/>
    </location>
</feature>
<evidence type="ECO:0000256" key="13">
    <source>
        <dbReference type="ARBA" id="ARBA00071271"/>
    </source>
</evidence>
<evidence type="ECO:0000259" key="18">
    <source>
        <dbReference type="Pfam" id="PF07687"/>
    </source>
</evidence>